<dbReference type="PANTHER" id="PTHR24171:SF8">
    <property type="entry name" value="BRCA1-ASSOCIATED RING DOMAIN PROTEIN 1"/>
    <property type="match status" value="1"/>
</dbReference>
<dbReference type="GO" id="GO:0090729">
    <property type="term" value="F:toxin activity"/>
    <property type="evidence" value="ECO:0007669"/>
    <property type="project" value="UniProtKB-KW"/>
</dbReference>
<evidence type="ECO:0000256" key="3">
    <source>
        <dbReference type="ARBA" id="ARBA00022483"/>
    </source>
</evidence>
<evidence type="ECO:0000313" key="13">
    <source>
        <dbReference type="EMBL" id="GIY82397.1"/>
    </source>
</evidence>
<keyword evidence="7" id="KW-0528">Neurotoxin</keyword>
<proteinExistence type="predicted"/>
<comment type="subcellular location">
    <subcellularLocation>
        <location evidence="2">Secreted</location>
    </subcellularLocation>
    <subcellularLocation>
        <location evidence="1">Target cell membrane</location>
    </subcellularLocation>
</comment>
<dbReference type="PANTHER" id="PTHR24171">
    <property type="entry name" value="ANKYRIN REPEAT DOMAIN-CONTAINING PROTEIN 39-RELATED"/>
    <property type="match status" value="1"/>
</dbReference>
<comment type="caution">
    <text evidence="13">The sequence shown here is derived from an EMBL/GenBank/DDBJ whole genome shotgun (WGS) entry which is preliminary data.</text>
</comment>
<keyword evidence="6" id="KW-0800">Toxin</keyword>
<dbReference type="SUPFAM" id="SSF48403">
    <property type="entry name" value="Ankyrin repeat"/>
    <property type="match status" value="1"/>
</dbReference>
<gene>
    <name evidence="13" type="ORF">CDAR_428171</name>
</gene>
<dbReference type="Proteomes" id="UP001054837">
    <property type="component" value="Unassembled WGS sequence"/>
</dbReference>
<dbReference type="GO" id="GO:0005576">
    <property type="term" value="C:extracellular region"/>
    <property type="evidence" value="ECO:0007669"/>
    <property type="project" value="UniProtKB-SubCell"/>
</dbReference>
<sequence length="284" mass="32015">MRKKKLGPDNPDTLQIKASIASTRYDQNKSFEFYDVIERVFRKQKRSLNPNHEYILLNEVRLGHILFCENRLVSALRLFLTLEKKTAFLGSKHFFVKKCLKYIDRISTVFKNKGNESLFEKLKNDFGQLSGNKKNSFAGRSNNVEMDESNSLQEVVAKGEMENLKMLLERGADALQVFEGGNAALHVAAARGHRRCLNAPLPRPPSSHGTSYDTKNEANRTPLDLCQVEEIRSLLETVADLFNSVRKGKRDDIVGKIESLDSEDALAATRARNSSGKTLLQVAL</sequence>
<evidence type="ECO:0000256" key="8">
    <source>
        <dbReference type="ARBA" id="ARBA00022737"/>
    </source>
</evidence>
<organism evidence="13 14">
    <name type="scientific">Caerostris darwini</name>
    <dbReference type="NCBI Taxonomy" id="1538125"/>
    <lineage>
        <taxon>Eukaryota</taxon>
        <taxon>Metazoa</taxon>
        <taxon>Ecdysozoa</taxon>
        <taxon>Arthropoda</taxon>
        <taxon>Chelicerata</taxon>
        <taxon>Arachnida</taxon>
        <taxon>Araneae</taxon>
        <taxon>Araneomorphae</taxon>
        <taxon>Entelegynae</taxon>
        <taxon>Araneoidea</taxon>
        <taxon>Araneidae</taxon>
        <taxon>Caerostris</taxon>
    </lineage>
</organism>
<dbReference type="InterPro" id="IPR036770">
    <property type="entry name" value="Ankyrin_rpt-contain_sf"/>
</dbReference>
<evidence type="ECO:0000256" key="11">
    <source>
        <dbReference type="ARBA" id="ARBA00023298"/>
    </source>
</evidence>
<reference evidence="13 14" key="1">
    <citation type="submission" date="2021-06" db="EMBL/GenBank/DDBJ databases">
        <title>Caerostris darwini draft genome.</title>
        <authorList>
            <person name="Kono N."/>
            <person name="Arakawa K."/>
        </authorList>
    </citation>
    <scope>NUCLEOTIDE SEQUENCE [LARGE SCALE GENOMIC DNA]</scope>
</reference>
<evidence type="ECO:0000256" key="9">
    <source>
        <dbReference type="ARBA" id="ARBA00023028"/>
    </source>
</evidence>
<keyword evidence="11" id="KW-0472">Membrane</keyword>
<dbReference type="GO" id="GO:0085020">
    <property type="term" value="P:protein K6-linked ubiquitination"/>
    <property type="evidence" value="ECO:0007669"/>
    <property type="project" value="TreeGrafter"/>
</dbReference>
<dbReference type="GO" id="GO:0044218">
    <property type="term" value="C:other organism cell membrane"/>
    <property type="evidence" value="ECO:0007669"/>
    <property type="project" value="UniProtKB-KW"/>
</dbReference>
<dbReference type="GO" id="GO:0004842">
    <property type="term" value="F:ubiquitin-protein transferase activity"/>
    <property type="evidence" value="ECO:0007669"/>
    <property type="project" value="TreeGrafter"/>
</dbReference>
<evidence type="ECO:0000256" key="7">
    <source>
        <dbReference type="ARBA" id="ARBA00022699"/>
    </source>
</evidence>
<dbReference type="InterPro" id="IPR011990">
    <property type="entry name" value="TPR-like_helical_dom_sf"/>
</dbReference>
<dbReference type="InterPro" id="IPR002110">
    <property type="entry name" value="Ankyrin_rpt"/>
</dbReference>
<dbReference type="EMBL" id="BPLQ01014723">
    <property type="protein sequence ID" value="GIY82397.1"/>
    <property type="molecule type" value="Genomic_DNA"/>
</dbReference>
<accession>A0AAV4WIC0</accession>
<keyword evidence="9" id="KW-0638">Presynaptic neurotoxin</keyword>
<keyword evidence="4" id="KW-0964">Secreted</keyword>
<dbReference type="Gene3D" id="1.25.40.10">
    <property type="entry name" value="Tetratricopeptide repeat domain"/>
    <property type="match status" value="1"/>
</dbReference>
<keyword evidence="8" id="KW-0677">Repeat</keyword>
<evidence type="ECO:0000256" key="1">
    <source>
        <dbReference type="ARBA" id="ARBA00004175"/>
    </source>
</evidence>
<keyword evidence="14" id="KW-1185">Reference proteome</keyword>
<evidence type="ECO:0000256" key="4">
    <source>
        <dbReference type="ARBA" id="ARBA00022525"/>
    </source>
</evidence>
<dbReference type="GO" id="GO:0031436">
    <property type="term" value="C:BRCA1-BARD1 complex"/>
    <property type="evidence" value="ECO:0007669"/>
    <property type="project" value="TreeGrafter"/>
</dbReference>
<evidence type="ECO:0000256" key="12">
    <source>
        <dbReference type="SAM" id="MobiDB-lite"/>
    </source>
</evidence>
<evidence type="ECO:0000256" key="10">
    <source>
        <dbReference type="ARBA" id="ARBA00023043"/>
    </source>
</evidence>
<evidence type="ECO:0000256" key="6">
    <source>
        <dbReference type="ARBA" id="ARBA00022656"/>
    </source>
</evidence>
<dbReference type="GO" id="GO:0044231">
    <property type="term" value="C:host cell presynaptic membrane"/>
    <property type="evidence" value="ECO:0007669"/>
    <property type="project" value="UniProtKB-KW"/>
</dbReference>
<evidence type="ECO:0000313" key="14">
    <source>
        <dbReference type="Proteomes" id="UP001054837"/>
    </source>
</evidence>
<evidence type="ECO:0000256" key="5">
    <source>
        <dbReference type="ARBA" id="ARBA00022537"/>
    </source>
</evidence>
<dbReference type="GO" id="GO:0070531">
    <property type="term" value="C:BRCA1-A complex"/>
    <property type="evidence" value="ECO:0007669"/>
    <property type="project" value="TreeGrafter"/>
</dbReference>
<name>A0AAV4WIC0_9ARAC</name>
<dbReference type="AlphaFoldDB" id="A0AAV4WIC0"/>
<keyword evidence="10" id="KW-0040">ANK repeat</keyword>
<keyword evidence="11" id="KW-1053">Target membrane</keyword>
<keyword evidence="3" id="KW-0268">Exocytosis</keyword>
<keyword evidence="5" id="KW-1052">Target cell membrane</keyword>
<dbReference type="Gene3D" id="1.25.40.20">
    <property type="entry name" value="Ankyrin repeat-containing domain"/>
    <property type="match status" value="1"/>
</dbReference>
<evidence type="ECO:0000256" key="2">
    <source>
        <dbReference type="ARBA" id="ARBA00004613"/>
    </source>
</evidence>
<protein>
    <submittedName>
        <fullName evidence="13">Uncharacterized protein</fullName>
    </submittedName>
</protein>
<dbReference type="GO" id="GO:0006887">
    <property type="term" value="P:exocytosis"/>
    <property type="evidence" value="ECO:0007669"/>
    <property type="project" value="UniProtKB-KW"/>
</dbReference>
<feature type="region of interest" description="Disordered" evidence="12">
    <location>
        <begin position="199"/>
        <end position="218"/>
    </location>
</feature>
<dbReference type="Pfam" id="PF13637">
    <property type="entry name" value="Ank_4"/>
    <property type="match status" value="1"/>
</dbReference>